<organism evidence="3 4">
    <name type="scientific">Saccharolobus solfataricus</name>
    <name type="common">Sulfolobus solfataricus</name>
    <dbReference type="NCBI Taxonomy" id="2287"/>
    <lineage>
        <taxon>Archaea</taxon>
        <taxon>Thermoproteota</taxon>
        <taxon>Thermoprotei</taxon>
        <taxon>Sulfolobales</taxon>
        <taxon>Sulfolobaceae</taxon>
        <taxon>Saccharolobus</taxon>
    </lineage>
</organism>
<dbReference type="Gene3D" id="3.20.20.140">
    <property type="entry name" value="Metal-dependent hydrolases"/>
    <property type="match status" value="1"/>
</dbReference>
<dbReference type="Pfam" id="PF04909">
    <property type="entry name" value="Amidohydro_2"/>
    <property type="match status" value="1"/>
</dbReference>
<evidence type="ECO:0000256" key="1">
    <source>
        <dbReference type="ARBA" id="ARBA00023239"/>
    </source>
</evidence>
<evidence type="ECO:0000313" key="3">
    <source>
        <dbReference type="EMBL" id="SAI86666.1"/>
    </source>
</evidence>
<reference evidence="4" key="1">
    <citation type="submission" date="2016-04" db="EMBL/GenBank/DDBJ databases">
        <authorList>
            <person name="Shah S.A."/>
            <person name="Garrett R.A."/>
        </authorList>
    </citation>
    <scope>NUCLEOTIDE SEQUENCE [LARGE SCALE GENOMIC DNA]</scope>
    <source>
        <strain evidence="4">ATCC 35091 / DSM 1616 / JCM 8930 / NBRC 15331 / P1</strain>
    </source>
</reference>
<dbReference type="SUPFAM" id="SSF51556">
    <property type="entry name" value="Metallo-dependent hydrolases"/>
    <property type="match status" value="1"/>
</dbReference>
<dbReference type="GO" id="GO:0016831">
    <property type="term" value="F:carboxy-lyase activity"/>
    <property type="evidence" value="ECO:0007669"/>
    <property type="project" value="InterPro"/>
</dbReference>
<keyword evidence="1" id="KW-0456">Lyase</keyword>
<dbReference type="FunFam" id="3.20.20.140:FF:000089">
    <property type="entry name" value="Amidohydrolase 2"/>
    <property type="match status" value="1"/>
</dbReference>
<gene>
    <name evidence="3" type="ORF">SSOP1_3112</name>
</gene>
<sequence length="286" mass="33012">MKSYYMGYVDAHTHVWFKETLPKDFFSNDSGYEYTPPSVQEIIKEMDSVNIDYIVIIAYPSREIWRTKEDFPIAMIKFLKEYGNRFSIVGGIEPNRISLNEAKDWLERQYEAGVSGFKLHPVHSHVKPNAYREEEGGLKQLELLYEFAQDHNLPVVIHTGTSVFLKARNKYADPIFVDDVAVDFPQLKIVLAHMGRPNYVPTAFQLVRIRRNLYGEISSIPPKKLLEYLPRLEEISYKTIYGSDYGGPGIKSISYNLREFLSLNISEKAKLDMGSNNPKALYKPLE</sequence>
<accession>A0A157T645</accession>
<dbReference type="PATRIC" id="fig|2287.9.peg.3267"/>
<dbReference type="CDD" id="cd01292">
    <property type="entry name" value="metallo-dependent_hydrolases"/>
    <property type="match status" value="1"/>
</dbReference>
<dbReference type="InterPro" id="IPR006680">
    <property type="entry name" value="Amidohydro-rel"/>
</dbReference>
<dbReference type="PANTHER" id="PTHR21240:SF19">
    <property type="entry name" value="CATALYTIC_ HYDROLASE"/>
    <property type="match status" value="1"/>
</dbReference>
<dbReference type="PANTHER" id="PTHR21240">
    <property type="entry name" value="2-AMINO-3-CARBOXYLMUCONATE-6-SEMIALDEHYDE DECARBOXYLASE"/>
    <property type="match status" value="1"/>
</dbReference>
<keyword evidence="3" id="KW-0378">Hydrolase</keyword>
<dbReference type="InterPro" id="IPR032466">
    <property type="entry name" value="Metal_Hydrolase"/>
</dbReference>
<name>A0A157T645_SACSO</name>
<evidence type="ECO:0000313" key="4">
    <source>
        <dbReference type="Proteomes" id="UP000076770"/>
    </source>
</evidence>
<dbReference type="EMBL" id="LT549890">
    <property type="protein sequence ID" value="SAI86666.1"/>
    <property type="molecule type" value="Genomic_DNA"/>
</dbReference>
<dbReference type="AlphaFoldDB" id="A0A157T645"/>
<feature type="domain" description="Amidohydrolase-related" evidence="2">
    <location>
        <begin position="10"/>
        <end position="282"/>
    </location>
</feature>
<dbReference type="GO" id="GO:0016787">
    <property type="term" value="F:hydrolase activity"/>
    <property type="evidence" value="ECO:0007669"/>
    <property type="project" value="UniProtKB-KW"/>
</dbReference>
<dbReference type="InterPro" id="IPR032465">
    <property type="entry name" value="ACMSD"/>
</dbReference>
<dbReference type="Proteomes" id="UP000076770">
    <property type="component" value="Chromosome i"/>
</dbReference>
<evidence type="ECO:0000259" key="2">
    <source>
        <dbReference type="Pfam" id="PF04909"/>
    </source>
</evidence>
<protein>
    <submittedName>
        <fullName evidence="3">Amidohydrolase</fullName>
    </submittedName>
</protein>
<proteinExistence type="predicted"/>